<keyword evidence="2" id="KW-1185">Reference proteome</keyword>
<reference evidence="1" key="1">
    <citation type="submission" date="2023-06" db="EMBL/GenBank/DDBJ databases">
        <title>Conoideocrella luteorostrata (Hypocreales: Clavicipitaceae), a potential biocontrol fungus for elongate hemlock scale in United States Christmas tree production areas.</title>
        <authorList>
            <person name="Barrett H."/>
            <person name="Lovett B."/>
            <person name="Macias A.M."/>
            <person name="Stajich J.E."/>
            <person name="Kasson M.T."/>
        </authorList>
    </citation>
    <scope>NUCLEOTIDE SEQUENCE</scope>
    <source>
        <strain evidence="1">ARSEF 14590</strain>
    </source>
</reference>
<evidence type="ECO:0000313" key="1">
    <source>
        <dbReference type="EMBL" id="KAK2600246.1"/>
    </source>
</evidence>
<organism evidence="1 2">
    <name type="scientific">Conoideocrella luteorostrata</name>
    <dbReference type="NCBI Taxonomy" id="1105319"/>
    <lineage>
        <taxon>Eukaryota</taxon>
        <taxon>Fungi</taxon>
        <taxon>Dikarya</taxon>
        <taxon>Ascomycota</taxon>
        <taxon>Pezizomycotina</taxon>
        <taxon>Sordariomycetes</taxon>
        <taxon>Hypocreomycetidae</taxon>
        <taxon>Hypocreales</taxon>
        <taxon>Clavicipitaceae</taxon>
        <taxon>Conoideocrella</taxon>
    </lineage>
</organism>
<evidence type="ECO:0000313" key="2">
    <source>
        <dbReference type="Proteomes" id="UP001251528"/>
    </source>
</evidence>
<accession>A0AAJ0CT04</accession>
<name>A0AAJ0CT04_9HYPO</name>
<comment type="caution">
    <text evidence="1">The sequence shown here is derived from an EMBL/GenBank/DDBJ whole genome shotgun (WGS) entry which is preliminary data.</text>
</comment>
<dbReference type="Proteomes" id="UP001251528">
    <property type="component" value="Unassembled WGS sequence"/>
</dbReference>
<dbReference type="EMBL" id="JASWJB010000079">
    <property type="protein sequence ID" value="KAK2600246.1"/>
    <property type="molecule type" value="Genomic_DNA"/>
</dbReference>
<protein>
    <submittedName>
        <fullName evidence="1">Uncharacterized protein</fullName>
    </submittedName>
</protein>
<proteinExistence type="predicted"/>
<gene>
    <name evidence="1" type="ORF">QQS21_005042</name>
</gene>
<dbReference type="AlphaFoldDB" id="A0AAJ0CT04"/>
<sequence>MNHEPAIRSGRLTPEIHLDYDSVTIVRRDGPSDHNGFAPIKSTISKRWTSLSRFCQFESIAGFFGKKESAPSMKDGLHSLKSKCSTIDQQARERWNTFVERNESVESDISFVCDTARVMEDQARSGKIRTGLEIWR</sequence>